<accession>A0A6P3GW41</accession>
<feature type="region of interest" description="Disordered" evidence="1">
    <location>
        <begin position="1"/>
        <end position="28"/>
    </location>
</feature>
<feature type="non-terminal residue" evidence="3">
    <location>
        <position position="159"/>
    </location>
</feature>
<proteinExistence type="predicted"/>
<dbReference type="RefSeq" id="XP_010830615.1">
    <property type="nucleotide sequence ID" value="XM_010832313.1"/>
</dbReference>
<name>A0A6P3GW41_BISBB</name>
<reference evidence="3" key="1">
    <citation type="submission" date="2025-08" db="UniProtKB">
        <authorList>
            <consortium name="RefSeq"/>
        </authorList>
    </citation>
    <scope>IDENTIFICATION</scope>
    <source>
        <tissue evidence="3">Blood</tissue>
    </source>
</reference>
<gene>
    <name evidence="3" type="primary">LOC104982877</name>
</gene>
<evidence type="ECO:0000313" key="2">
    <source>
        <dbReference type="Proteomes" id="UP000515208"/>
    </source>
</evidence>
<keyword evidence="2" id="KW-1185">Reference proteome</keyword>
<dbReference type="GeneID" id="104982877"/>
<dbReference type="KEGG" id="bbis:104982877"/>
<evidence type="ECO:0000313" key="3">
    <source>
        <dbReference type="RefSeq" id="XP_010830615.1"/>
    </source>
</evidence>
<dbReference type="PANTHER" id="PTHR13802:SF63">
    <property type="entry name" value="SUSHI DOMAIN-CONTAINING PROTEIN 2"/>
    <property type="match status" value="1"/>
</dbReference>
<dbReference type="Proteomes" id="UP000515208">
    <property type="component" value="Unplaced"/>
</dbReference>
<organism evidence="2 3">
    <name type="scientific">Bison bison bison</name>
    <name type="common">North American plains bison</name>
    <dbReference type="NCBI Taxonomy" id="43346"/>
    <lineage>
        <taxon>Eukaryota</taxon>
        <taxon>Metazoa</taxon>
        <taxon>Chordata</taxon>
        <taxon>Craniata</taxon>
        <taxon>Vertebrata</taxon>
        <taxon>Euteleostomi</taxon>
        <taxon>Mammalia</taxon>
        <taxon>Eutheria</taxon>
        <taxon>Laurasiatheria</taxon>
        <taxon>Artiodactyla</taxon>
        <taxon>Ruminantia</taxon>
        <taxon>Pecora</taxon>
        <taxon>Bovidae</taxon>
        <taxon>Bovinae</taxon>
        <taxon>Bison</taxon>
    </lineage>
</organism>
<evidence type="ECO:0000256" key="1">
    <source>
        <dbReference type="SAM" id="MobiDB-lite"/>
    </source>
</evidence>
<feature type="region of interest" description="Disordered" evidence="1">
    <location>
        <begin position="133"/>
        <end position="159"/>
    </location>
</feature>
<dbReference type="AlphaFoldDB" id="A0A6P3GW41"/>
<feature type="non-terminal residue" evidence="3">
    <location>
        <position position="1"/>
    </location>
</feature>
<protein>
    <submittedName>
        <fullName evidence="3">Sushi domain-containing protein 2-like</fullName>
    </submittedName>
</protein>
<sequence length="159" mass="17428">VPWGEAGSLGEGRPPQAQPVHPLRPSSFKESIQTHGYVDASGRVHCVSPLLYESGRIPFTLSMNNGRSFPRSGTWLSVHPSKVSDSEKSQLVNETRWQYYGTPGTQGNLTLTWNTSALPSDTVTIELWGYEETGEAGRGHAPTPTGSLELTDMGERRFQ</sequence>
<dbReference type="PANTHER" id="PTHR13802">
    <property type="entry name" value="MUCIN 4-RELATED"/>
    <property type="match status" value="1"/>
</dbReference>
<dbReference type="InterPro" id="IPR051495">
    <property type="entry name" value="Epithelial_Barrier/Signaling"/>
</dbReference>